<dbReference type="OrthoDB" id="1016922at2"/>
<dbReference type="InterPro" id="IPR001173">
    <property type="entry name" value="Glyco_trans_2-like"/>
</dbReference>
<dbReference type="CDD" id="cd00761">
    <property type="entry name" value="Glyco_tranf_GTA_type"/>
    <property type="match status" value="1"/>
</dbReference>
<keyword evidence="3" id="KW-0328">Glycosyltransferase</keyword>
<gene>
    <name evidence="7" type="ORF">CWM47_00920</name>
</gene>
<dbReference type="PANTHER" id="PTHR43646:SF2">
    <property type="entry name" value="GLYCOSYLTRANSFERASE 2-LIKE DOMAIN-CONTAINING PROTEIN"/>
    <property type="match status" value="1"/>
</dbReference>
<evidence type="ECO:0000259" key="6">
    <source>
        <dbReference type="Pfam" id="PF00535"/>
    </source>
</evidence>
<evidence type="ECO:0000256" key="2">
    <source>
        <dbReference type="ARBA" id="ARBA00022475"/>
    </source>
</evidence>
<dbReference type="RefSeq" id="WP_100985930.1">
    <property type="nucleotide sequence ID" value="NZ_CP025096.1"/>
</dbReference>
<organism evidence="7 8">
    <name type="scientific">Spirosoma pollinicola</name>
    <dbReference type="NCBI Taxonomy" id="2057025"/>
    <lineage>
        <taxon>Bacteria</taxon>
        <taxon>Pseudomonadati</taxon>
        <taxon>Bacteroidota</taxon>
        <taxon>Cytophagia</taxon>
        <taxon>Cytophagales</taxon>
        <taxon>Cytophagaceae</taxon>
        <taxon>Spirosoma</taxon>
    </lineage>
</organism>
<name>A0A2K8YSE8_9BACT</name>
<keyword evidence="2" id="KW-1003">Cell membrane</keyword>
<keyword evidence="8" id="KW-1185">Reference proteome</keyword>
<dbReference type="AlphaFoldDB" id="A0A2K8YSE8"/>
<dbReference type="Proteomes" id="UP000232883">
    <property type="component" value="Chromosome"/>
</dbReference>
<dbReference type="Gene3D" id="3.90.550.10">
    <property type="entry name" value="Spore Coat Polysaccharide Biosynthesis Protein SpsA, Chain A"/>
    <property type="match status" value="1"/>
</dbReference>
<proteinExistence type="predicted"/>
<dbReference type="Pfam" id="PF00535">
    <property type="entry name" value="Glycos_transf_2"/>
    <property type="match status" value="1"/>
</dbReference>
<dbReference type="SUPFAM" id="SSF53448">
    <property type="entry name" value="Nucleotide-diphospho-sugar transferases"/>
    <property type="match status" value="1"/>
</dbReference>
<comment type="subcellular location">
    <subcellularLocation>
        <location evidence="1">Cell membrane</location>
    </subcellularLocation>
</comment>
<dbReference type="EMBL" id="CP025096">
    <property type="protein sequence ID" value="AUD00504.1"/>
    <property type="molecule type" value="Genomic_DNA"/>
</dbReference>
<dbReference type="KEGG" id="spir:CWM47_00920"/>
<evidence type="ECO:0000256" key="4">
    <source>
        <dbReference type="ARBA" id="ARBA00022679"/>
    </source>
</evidence>
<reference evidence="7 8" key="1">
    <citation type="submission" date="2017-11" db="EMBL/GenBank/DDBJ databases">
        <title>Taxonomic description and genome sequences of Spirosoma HA7 sp. nov., isolated from pollen microhabitat of Corylus avellana.</title>
        <authorList>
            <person name="Ambika Manirajan B."/>
            <person name="Suarez C."/>
            <person name="Ratering S."/>
            <person name="Geissler-Plaum R."/>
            <person name="Cardinale M."/>
            <person name="Sylvia S."/>
        </authorList>
    </citation>
    <scope>NUCLEOTIDE SEQUENCE [LARGE SCALE GENOMIC DNA]</scope>
    <source>
        <strain evidence="7 8">HA7</strain>
    </source>
</reference>
<accession>A0A2K8YSE8</accession>
<dbReference type="GO" id="GO:0016757">
    <property type="term" value="F:glycosyltransferase activity"/>
    <property type="evidence" value="ECO:0007669"/>
    <property type="project" value="UniProtKB-KW"/>
</dbReference>
<evidence type="ECO:0000313" key="7">
    <source>
        <dbReference type="EMBL" id="AUD00504.1"/>
    </source>
</evidence>
<dbReference type="PANTHER" id="PTHR43646">
    <property type="entry name" value="GLYCOSYLTRANSFERASE"/>
    <property type="match status" value="1"/>
</dbReference>
<feature type="domain" description="Glycosyltransferase 2-like" evidence="6">
    <location>
        <begin position="46"/>
        <end position="190"/>
    </location>
</feature>
<protein>
    <submittedName>
        <fullName evidence="7">Glycosyl transferase</fullName>
    </submittedName>
</protein>
<evidence type="ECO:0000313" key="8">
    <source>
        <dbReference type="Proteomes" id="UP000232883"/>
    </source>
</evidence>
<dbReference type="InterPro" id="IPR029044">
    <property type="entry name" value="Nucleotide-diphossugar_trans"/>
</dbReference>
<evidence type="ECO:0000256" key="3">
    <source>
        <dbReference type="ARBA" id="ARBA00022676"/>
    </source>
</evidence>
<keyword evidence="4 7" id="KW-0808">Transferase</keyword>
<keyword evidence="5" id="KW-0472">Membrane</keyword>
<sequence length="286" mass="32685">MNIRKAPSWLDQFNFPYESFEQIPQPVFDAINQDLDNLQHPEPLVSIVIPGWNEEVNILRSIASLAKSKTTYPVEILIVNNNSTDQMQKTLDKLHVRSVFQPIQGWGPARQMGLEGAKGKYLLTADADGVYPKDWINEMMAVLQQPGVICVYGRYSFIPSKGFPRWKLTLHEALKDTISEIRHLKRPHLNAYGISVGYIREYGLKIGYVMHKVRGEDGRMCFDLMKYGTVKQVKSTKARVWTGTRTLEKDGSFSRTLFLKIGIELKRLTSMFVPQPPHDTKTSVNE</sequence>
<dbReference type="GO" id="GO:0005886">
    <property type="term" value="C:plasma membrane"/>
    <property type="evidence" value="ECO:0007669"/>
    <property type="project" value="UniProtKB-SubCell"/>
</dbReference>
<evidence type="ECO:0000256" key="1">
    <source>
        <dbReference type="ARBA" id="ARBA00004236"/>
    </source>
</evidence>
<evidence type="ECO:0000256" key="5">
    <source>
        <dbReference type="ARBA" id="ARBA00023136"/>
    </source>
</evidence>